<dbReference type="HAMAP" id="MF_00148">
    <property type="entry name" value="UDG"/>
    <property type="match status" value="1"/>
</dbReference>
<dbReference type="PROSITE" id="PS00130">
    <property type="entry name" value="U_DNA_GLYCOSYLASE"/>
    <property type="match status" value="1"/>
</dbReference>
<organism evidence="12 13">
    <name type="scientific">Atopobium deltae</name>
    <dbReference type="NCBI Taxonomy" id="1393034"/>
    <lineage>
        <taxon>Bacteria</taxon>
        <taxon>Bacillati</taxon>
        <taxon>Actinomycetota</taxon>
        <taxon>Coriobacteriia</taxon>
        <taxon>Coriobacteriales</taxon>
        <taxon>Atopobiaceae</taxon>
        <taxon>Atopobium</taxon>
    </lineage>
</organism>
<dbReference type="GO" id="GO:0097510">
    <property type="term" value="P:base-excision repair, AP site formation via deaminated base removal"/>
    <property type="evidence" value="ECO:0007669"/>
    <property type="project" value="TreeGrafter"/>
</dbReference>
<dbReference type="NCBIfam" id="NF003588">
    <property type="entry name" value="PRK05254.1-1"/>
    <property type="match status" value="1"/>
</dbReference>
<evidence type="ECO:0000313" key="12">
    <source>
        <dbReference type="EMBL" id="KXB33792.1"/>
    </source>
</evidence>
<protein>
    <recommendedName>
        <fullName evidence="4 8">Uracil-DNA glycosylase</fullName>
        <shortName evidence="8">UDG</shortName>
        <ecNumber evidence="4 8">3.2.2.27</ecNumber>
    </recommendedName>
</protein>
<dbReference type="EC" id="3.2.2.27" evidence="4 8"/>
<evidence type="ECO:0000256" key="5">
    <source>
        <dbReference type="ARBA" id="ARBA00022763"/>
    </source>
</evidence>
<keyword evidence="5 8" id="KW-0227">DNA damage</keyword>
<evidence type="ECO:0000256" key="10">
    <source>
        <dbReference type="RuleBase" id="RU003780"/>
    </source>
</evidence>
<dbReference type="CDD" id="cd10027">
    <property type="entry name" value="UDG-F1-like"/>
    <property type="match status" value="1"/>
</dbReference>
<evidence type="ECO:0000256" key="4">
    <source>
        <dbReference type="ARBA" id="ARBA00012030"/>
    </source>
</evidence>
<dbReference type="PATRIC" id="fig|1393034.3.peg.985"/>
<dbReference type="Pfam" id="PF03167">
    <property type="entry name" value="UDG"/>
    <property type="match status" value="1"/>
</dbReference>
<dbReference type="InterPro" id="IPR005122">
    <property type="entry name" value="Uracil-DNA_glycosylase-like"/>
</dbReference>
<dbReference type="GO" id="GO:0004844">
    <property type="term" value="F:uracil DNA N-glycosylase activity"/>
    <property type="evidence" value="ECO:0007669"/>
    <property type="project" value="UniProtKB-UniRule"/>
</dbReference>
<evidence type="ECO:0000256" key="9">
    <source>
        <dbReference type="PROSITE-ProRule" id="PRU10072"/>
    </source>
</evidence>
<keyword evidence="7 8" id="KW-0234">DNA repair</keyword>
<comment type="subcellular location">
    <subcellularLocation>
        <location evidence="8">Cytoplasm</location>
    </subcellularLocation>
</comment>
<dbReference type="NCBIfam" id="TIGR00628">
    <property type="entry name" value="ung"/>
    <property type="match status" value="1"/>
</dbReference>
<dbReference type="EMBL" id="LSCR01000029">
    <property type="protein sequence ID" value="KXB33792.1"/>
    <property type="molecule type" value="Genomic_DNA"/>
</dbReference>
<dbReference type="PANTHER" id="PTHR11264:SF0">
    <property type="entry name" value="URACIL-DNA GLYCOSYLASE"/>
    <property type="match status" value="1"/>
</dbReference>
<dbReference type="STRING" id="1393034.HMPREF3192_01021"/>
<reference evidence="13" key="1">
    <citation type="submission" date="2016-01" db="EMBL/GenBank/DDBJ databases">
        <authorList>
            <person name="Mitreva M."/>
            <person name="Pepin K.H."/>
            <person name="Mihindukulasuriya K.A."/>
            <person name="Fulton R."/>
            <person name="Fronick C."/>
            <person name="O'Laughlin M."/>
            <person name="Miner T."/>
            <person name="Herter B."/>
            <person name="Rosa B.A."/>
            <person name="Cordes M."/>
            <person name="Tomlinson C."/>
            <person name="Wollam A."/>
            <person name="Palsikar V.B."/>
            <person name="Mardis E.R."/>
            <person name="Wilson R.K."/>
        </authorList>
    </citation>
    <scope>NUCLEOTIDE SEQUENCE [LARGE SCALE GENOMIC DNA]</scope>
    <source>
        <strain evidence="13">DNF00019</strain>
    </source>
</reference>
<dbReference type="AlphaFoldDB" id="A0A133XS81"/>
<evidence type="ECO:0000313" key="13">
    <source>
        <dbReference type="Proteomes" id="UP000070675"/>
    </source>
</evidence>
<evidence type="ECO:0000256" key="8">
    <source>
        <dbReference type="HAMAP-Rule" id="MF_00148"/>
    </source>
</evidence>
<proteinExistence type="inferred from homology"/>
<keyword evidence="8" id="KW-0963">Cytoplasm</keyword>
<dbReference type="PANTHER" id="PTHR11264">
    <property type="entry name" value="URACIL-DNA GLYCOSYLASE"/>
    <property type="match status" value="1"/>
</dbReference>
<evidence type="ECO:0000256" key="7">
    <source>
        <dbReference type="ARBA" id="ARBA00023204"/>
    </source>
</evidence>
<comment type="catalytic activity">
    <reaction evidence="1 8 10">
        <text>Hydrolyzes single-stranded DNA or mismatched double-stranded DNA and polynucleotides, releasing free uracil.</text>
        <dbReference type="EC" id="3.2.2.27"/>
    </reaction>
</comment>
<sequence length="271" mass="30393">MDTQDAYSSYYPCFVYHKKYTIKERLMQNMHNMLRLQKFDTWLAVLPQATETKMIEIQHEVAQMEDAGTIIYPPTPDRYKALELVAPSEVKVVILGQDPYHGDHQAMGLSFSVGKTVTPPPSLKNIFKELVSDIHCPMPTTGDLTPWACEGVLLLNTCLTVEAHKPASHKDLGWQEVTREIIKQTLLLPQPIVYICWGRFAEKVIKEAKQTLDAVGKTVSNKTYIASTHPSPYSANKPAAGLASFMGSKPFSRTNATLLHQGAQPVRWELP</sequence>
<accession>A0A133XS81</accession>
<dbReference type="Gene3D" id="3.40.470.10">
    <property type="entry name" value="Uracil-DNA glycosylase-like domain"/>
    <property type="match status" value="1"/>
</dbReference>
<dbReference type="InterPro" id="IPR018085">
    <property type="entry name" value="Ura-DNA_Glyclase_AS"/>
</dbReference>
<gene>
    <name evidence="8" type="primary">ung</name>
    <name evidence="12" type="ORF">HMPREF3192_01021</name>
</gene>
<keyword evidence="6 8" id="KW-0378">Hydrolase</keyword>
<dbReference type="Proteomes" id="UP000070675">
    <property type="component" value="Unassembled WGS sequence"/>
</dbReference>
<dbReference type="SMART" id="SM00986">
    <property type="entry name" value="UDG"/>
    <property type="match status" value="1"/>
</dbReference>
<evidence type="ECO:0000259" key="11">
    <source>
        <dbReference type="SMART" id="SM00986"/>
    </source>
</evidence>
<evidence type="ECO:0000256" key="2">
    <source>
        <dbReference type="ARBA" id="ARBA00002631"/>
    </source>
</evidence>
<evidence type="ECO:0000256" key="6">
    <source>
        <dbReference type="ARBA" id="ARBA00022801"/>
    </source>
</evidence>
<dbReference type="OrthoDB" id="9804372at2"/>
<name>A0A133XS81_9ACTN</name>
<comment type="caution">
    <text evidence="12">The sequence shown here is derived from an EMBL/GenBank/DDBJ whole genome shotgun (WGS) entry which is preliminary data.</text>
</comment>
<dbReference type="NCBIfam" id="NF003592">
    <property type="entry name" value="PRK05254.1-5"/>
    <property type="match status" value="1"/>
</dbReference>
<comment type="similarity">
    <text evidence="3 8 10">Belongs to the uracil-DNA glycosylase (UDG) superfamily. UNG family.</text>
</comment>
<feature type="active site" description="Proton acceptor" evidence="8 9">
    <location>
        <position position="98"/>
    </location>
</feature>
<comment type="function">
    <text evidence="2 8 10">Excises uracil residues from the DNA which can arise as a result of misincorporation of dUMP residues by DNA polymerase or due to deamination of cytosine.</text>
</comment>
<feature type="domain" description="Uracil-DNA glycosylase-like" evidence="11">
    <location>
        <begin position="83"/>
        <end position="258"/>
    </location>
</feature>
<dbReference type="SMART" id="SM00987">
    <property type="entry name" value="UreE_C"/>
    <property type="match status" value="1"/>
</dbReference>
<evidence type="ECO:0000256" key="1">
    <source>
        <dbReference type="ARBA" id="ARBA00001400"/>
    </source>
</evidence>
<evidence type="ECO:0000256" key="3">
    <source>
        <dbReference type="ARBA" id="ARBA00008184"/>
    </source>
</evidence>
<dbReference type="GO" id="GO:0005737">
    <property type="term" value="C:cytoplasm"/>
    <property type="evidence" value="ECO:0007669"/>
    <property type="project" value="UniProtKB-SubCell"/>
</dbReference>
<dbReference type="InterPro" id="IPR036895">
    <property type="entry name" value="Uracil-DNA_glycosylase-like_sf"/>
</dbReference>
<dbReference type="InterPro" id="IPR002043">
    <property type="entry name" value="UDG_fam1"/>
</dbReference>
<dbReference type="SUPFAM" id="SSF52141">
    <property type="entry name" value="Uracil-DNA glycosylase-like"/>
    <property type="match status" value="1"/>
</dbReference>
<keyword evidence="13" id="KW-1185">Reference proteome</keyword>